<dbReference type="Proteomes" id="UP000775547">
    <property type="component" value="Unassembled WGS sequence"/>
</dbReference>
<dbReference type="AlphaFoldDB" id="A0A9P7K871"/>
<feature type="non-terminal residue" evidence="1">
    <location>
        <position position="160"/>
    </location>
</feature>
<proteinExistence type="predicted"/>
<reference evidence="1" key="2">
    <citation type="submission" date="2021-10" db="EMBL/GenBank/DDBJ databases">
        <title>Phylogenomics reveals ancestral predisposition of the termite-cultivated fungus Termitomyces towards a domesticated lifestyle.</title>
        <authorList>
            <person name="Auxier B."/>
            <person name="Grum-Grzhimaylo A."/>
            <person name="Cardenas M.E."/>
            <person name="Lodge J.D."/>
            <person name="Laessoe T."/>
            <person name="Pedersen O."/>
            <person name="Smith M.E."/>
            <person name="Kuyper T.W."/>
            <person name="Franco-Molano E.A."/>
            <person name="Baroni T.J."/>
            <person name="Aanen D.K."/>
        </authorList>
    </citation>
    <scope>NUCLEOTIDE SEQUENCE</scope>
    <source>
        <strain evidence="1">AP01</strain>
        <tissue evidence="1">Mycelium</tissue>
    </source>
</reference>
<comment type="caution">
    <text evidence="1">The sequence shown here is derived from an EMBL/GenBank/DDBJ whole genome shotgun (WGS) entry which is preliminary data.</text>
</comment>
<sequence length="160" mass="17309">TPEPTEMDVLHGQMAAMMATIQELKASSTTAPAPPSVTAAAAAAAKIAAKANAKAARLAAEASAVACITSIIMHEFHATDLYKLDSWHCNEESSYAFNGATNQFEVSNHAAKDYKMPNSVIIVLHTYFAILSAHIPNQRTIPLIFFQYLSHLQELASEYE</sequence>
<evidence type="ECO:0000313" key="1">
    <source>
        <dbReference type="EMBL" id="KAG5639854.1"/>
    </source>
</evidence>
<keyword evidence="2" id="KW-1185">Reference proteome</keyword>
<reference evidence="1" key="1">
    <citation type="submission" date="2020-07" db="EMBL/GenBank/DDBJ databases">
        <authorList>
            <person name="Nieuwenhuis M."/>
            <person name="Van De Peppel L.J.J."/>
        </authorList>
    </citation>
    <scope>NUCLEOTIDE SEQUENCE</scope>
    <source>
        <strain evidence="1">AP01</strain>
        <tissue evidence="1">Mycelium</tissue>
    </source>
</reference>
<accession>A0A9P7K871</accession>
<protein>
    <submittedName>
        <fullName evidence="1">Uncharacterized protein</fullName>
    </submittedName>
</protein>
<evidence type="ECO:0000313" key="2">
    <source>
        <dbReference type="Proteomes" id="UP000775547"/>
    </source>
</evidence>
<organism evidence="1 2">
    <name type="scientific">Asterophora parasitica</name>
    <dbReference type="NCBI Taxonomy" id="117018"/>
    <lineage>
        <taxon>Eukaryota</taxon>
        <taxon>Fungi</taxon>
        <taxon>Dikarya</taxon>
        <taxon>Basidiomycota</taxon>
        <taxon>Agaricomycotina</taxon>
        <taxon>Agaricomycetes</taxon>
        <taxon>Agaricomycetidae</taxon>
        <taxon>Agaricales</taxon>
        <taxon>Tricholomatineae</taxon>
        <taxon>Lyophyllaceae</taxon>
        <taxon>Asterophora</taxon>
    </lineage>
</organism>
<name>A0A9P7K871_9AGAR</name>
<dbReference type="EMBL" id="JABCKV010001861">
    <property type="protein sequence ID" value="KAG5639854.1"/>
    <property type="molecule type" value="Genomic_DNA"/>
</dbReference>
<dbReference type="OrthoDB" id="2774821at2759"/>
<gene>
    <name evidence="1" type="ORF">DXG03_002810</name>
</gene>